<evidence type="ECO:0000313" key="3">
    <source>
        <dbReference type="Proteomes" id="UP000231279"/>
    </source>
</evidence>
<dbReference type="PANTHER" id="PTHR31343">
    <property type="entry name" value="T15D22.8"/>
    <property type="match status" value="1"/>
</dbReference>
<evidence type="ECO:0000313" key="2">
    <source>
        <dbReference type="EMBL" id="PIN24165.1"/>
    </source>
</evidence>
<sequence>MASKGEIAEAPLRQRGGGFYDSLAVRRPEEILLEQQKMMQKQLLQQPQQQQRLRQRQQQRKRQNKAPVKPASSSAVEAGQQNGVADSSMAAAFSVPPSFNGGLTSNITNLDRLMESVTPFIPARFLSEVNATRSTTPEVDSQPFFYLEDLWESFYEWSVCGVGVPLLLNGTDQVEQYYVPSLSGIQLYIDSSKPYSPLGGPTEEGNAESFRLKSSSSSSNSKGVRRSKSDLNMNRQLLNKLSLGSKCDESSGSSGAHITNSHGSPSFQFLESEQPYNRRPLTHKISMLASEFPQLNKCRSCDLLPSSWICVAWYPIYRIPGGPTLKDLEASFLAFHSLSTQSKSDNPSHFYAANTRKVDGFTDPTAKISLPVFGLASYKLKGSPISPRGPHECNQENSLFQAADNWLKRRQVNLPDYQFFRGHWR</sequence>
<feature type="compositionally biased region" description="Low complexity" evidence="1">
    <location>
        <begin position="38"/>
        <end position="52"/>
    </location>
</feature>
<proteinExistence type="predicted"/>
<evidence type="ECO:0000256" key="1">
    <source>
        <dbReference type="SAM" id="MobiDB-lite"/>
    </source>
</evidence>
<gene>
    <name evidence="2" type="ORF">CDL12_03115</name>
</gene>
<dbReference type="InterPro" id="IPR008507">
    <property type="entry name" value="DUF789"/>
</dbReference>
<dbReference type="OrthoDB" id="1716402at2759"/>
<feature type="compositionally biased region" description="Basic residues" evidence="1">
    <location>
        <begin position="53"/>
        <end position="64"/>
    </location>
</feature>
<protein>
    <submittedName>
        <fullName evidence="2">Uncharacterized protein</fullName>
    </submittedName>
</protein>
<feature type="region of interest" description="Disordered" evidence="1">
    <location>
        <begin position="38"/>
        <end position="81"/>
    </location>
</feature>
<accession>A0A2G9I326</accession>
<feature type="compositionally biased region" description="Low complexity" evidence="1">
    <location>
        <begin position="212"/>
        <end position="222"/>
    </location>
</feature>
<comment type="caution">
    <text evidence="2">The sequence shown here is derived from an EMBL/GenBank/DDBJ whole genome shotgun (WGS) entry which is preliminary data.</text>
</comment>
<organism evidence="2 3">
    <name type="scientific">Handroanthus impetiginosus</name>
    <dbReference type="NCBI Taxonomy" id="429701"/>
    <lineage>
        <taxon>Eukaryota</taxon>
        <taxon>Viridiplantae</taxon>
        <taxon>Streptophyta</taxon>
        <taxon>Embryophyta</taxon>
        <taxon>Tracheophyta</taxon>
        <taxon>Spermatophyta</taxon>
        <taxon>Magnoliopsida</taxon>
        <taxon>eudicotyledons</taxon>
        <taxon>Gunneridae</taxon>
        <taxon>Pentapetalae</taxon>
        <taxon>asterids</taxon>
        <taxon>lamiids</taxon>
        <taxon>Lamiales</taxon>
        <taxon>Bignoniaceae</taxon>
        <taxon>Crescentiina</taxon>
        <taxon>Tabebuia alliance</taxon>
        <taxon>Handroanthus</taxon>
    </lineage>
</organism>
<name>A0A2G9I326_9LAMI</name>
<dbReference type="PANTHER" id="PTHR31343:SF4">
    <property type="entry name" value="DUF789 DOMAIN-CONTAINING PROTEIN"/>
    <property type="match status" value="1"/>
</dbReference>
<dbReference type="AlphaFoldDB" id="A0A2G9I326"/>
<dbReference type="Proteomes" id="UP000231279">
    <property type="component" value="Unassembled WGS sequence"/>
</dbReference>
<feature type="region of interest" description="Disordered" evidence="1">
    <location>
        <begin position="244"/>
        <end position="265"/>
    </location>
</feature>
<feature type="compositionally biased region" description="Polar residues" evidence="1">
    <location>
        <begin position="250"/>
        <end position="265"/>
    </location>
</feature>
<dbReference type="EMBL" id="NKXS01000458">
    <property type="protein sequence ID" value="PIN24165.1"/>
    <property type="molecule type" value="Genomic_DNA"/>
</dbReference>
<reference evidence="3" key="1">
    <citation type="journal article" date="2018" name="Gigascience">
        <title>Genome assembly of the Pink Ipe (Handroanthus impetiginosus, Bignoniaceae), a highly valued, ecologically keystone Neotropical timber forest tree.</title>
        <authorList>
            <person name="Silva-Junior O.B."/>
            <person name="Grattapaglia D."/>
            <person name="Novaes E."/>
            <person name="Collevatti R.G."/>
        </authorList>
    </citation>
    <scope>NUCLEOTIDE SEQUENCE [LARGE SCALE GENOMIC DNA]</scope>
    <source>
        <strain evidence="3">cv. UFG-1</strain>
    </source>
</reference>
<feature type="region of interest" description="Disordered" evidence="1">
    <location>
        <begin position="198"/>
        <end position="228"/>
    </location>
</feature>
<dbReference type="Pfam" id="PF05623">
    <property type="entry name" value="DUF789"/>
    <property type="match status" value="1"/>
</dbReference>
<feature type="compositionally biased region" description="Polar residues" evidence="1">
    <location>
        <begin position="71"/>
        <end position="81"/>
    </location>
</feature>
<keyword evidence="3" id="KW-1185">Reference proteome</keyword>
<feature type="region of interest" description="Disordered" evidence="1">
    <location>
        <begin position="1"/>
        <end position="20"/>
    </location>
</feature>